<keyword evidence="3" id="KW-1185">Reference proteome</keyword>
<dbReference type="AlphaFoldDB" id="A0A9D5GZ68"/>
<feature type="compositionally biased region" description="Basic and acidic residues" evidence="1">
    <location>
        <begin position="55"/>
        <end position="67"/>
    </location>
</feature>
<reference evidence="2 3" key="1">
    <citation type="journal article" date="2022" name="Nat. Genet.">
        <title>Improved pea reference genome and pan-genome highlight genomic features and evolutionary characteristics.</title>
        <authorList>
            <person name="Yang T."/>
            <person name="Liu R."/>
            <person name="Luo Y."/>
            <person name="Hu S."/>
            <person name="Wang D."/>
            <person name="Wang C."/>
            <person name="Pandey M.K."/>
            <person name="Ge S."/>
            <person name="Xu Q."/>
            <person name="Li N."/>
            <person name="Li G."/>
            <person name="Huang Y."/>
            <person name="Saxena R.K."/>
            <person name="Ji Y."/>
            <person name="Li M."/>
            <person name="Yan X."/>
            <person name="He Y."/>
            <person name="Liu Y."/>
            <person name="Wang X."/>
            <person name="Xiang C."/>
            <person name="Varshney R.K."/>
            <person name="Ding H."/>
            <person name="Gao S."/>
            <person name="Zong X."/>
        </authorList>
    </citation>
    <scope>NUCLEOTIDE SEQUENCE [LARGE SCALE GENOMIC DNA]</scope>
    <source>
        <strain evidence="2 3">cv. Zhongwan 6</strain>
    </source>
</reference>
<dbReference type="EMBL" id="JAMSHJ010000001">
    <property type="protein sequence ID" value="KAI5446566.1"/>
    <property type="molecule type" value="Genomic_DNA"/>
</dbReference>
<accession>A0A9D5GZ68</accession>
<organism evidence="2 3">
    <name type="scientific">Pisum sativum</name>
    <name type="common">Garden pea</name>
    <name type="synonym">Lathyrus oleraceus</name>
    <dbReference type="NCBI Taxonomy" id="3888"/>
    <lineage>
        <taxon>Eukaryota</taxon>
        <taxon>Viridiplantae</taxon>
        <taxon>Streptophyta</taxon>
        <taxon>Embryophyta</taxon>
        <taxon>Tracheophyta</taxon>
        <taxon>Spermatophyta</taxon>
        <taxon>Magnoliopsida</taxon>
        <taxon>eudicotyledons</taxon>
        <taxon>Gunneridae</taxon>
        <taxon>Pentapetalae</taxon>
        <taxon>rosids</taxon>
        <taxon>fabids</taxon>
        <taxon>Fabales</taxon>
        <taxon>Fabaceae</taxon>
        <taxon>Papilionoideae</taxon>
        <taxon>50 kb inversion clade</taxon>
        <taxon>NPAAA clade</taxon>
        <taxon>Hologalegina</taxon>
        <taxon>IRL clade</taxon>
        <taxon>Fabeae</taxon>
        <taxon>Lathyrus</taxon>
    </lineage>
</organism>
<sequence length="354" mass="39714">MYEKGMSKRTWVSSNNNTEDDTIMYLDPKPMKMIVPMIFQQKNQRMRLPKGKPYLKKEQDVRRHVETPDDQLVEPDVKTSVSTSSEPQVGHPIDSGTNTATRASFGDSFRVDMIHKKENNNTDVWIASYQRREKIDPDVGLLLRARHGHNSLESIRLALRNHNCADDTTEILVDITRVDDGLQGGIRGIKSPGASSTFVNYDEQDFSIETIIISCDDSNRDGFFILQMKKMNYSDLAFKVAMAHYYVTKNVGLYVEATVCRHKYRGFVVEVNGPFIYQSVSLRKIIHEIRLTGIWSPGRKPSAEETTGDSGSSLHGGDNLVVGQIVKNGSNKGMINANGYTNGALNNSIICSIM</sequence>
<dbReference type="Proteomes" id="UP001058974">
    <property type="component" value="Chromosome 1"/>
</dbReference>
<comment type="caution">
    <text evidence="2">The sequence shown here is derived from an EMBL/GenBank/DDBJ whole genome shotgun (WGS) entry which is preliminary data.</text>
</comment>
<evidence type="ECO:0000256" key="1">
    <source>
        <dbReference type="SAM" id="MobiDB-lite"/>
    </source>
</evidence>
<dbReference type="Gramene" id="Psat01G0441300-T1">
    <property type="protein sequence ID" value="KAI5446566.1"/>
    <property type="gene ID" value="KIW84_014413"/>
</dbReference>
<evidence type="ECO:0000313" key="2">
    <source>
        <dbReference type="EMBL" id="KAI5446566.1"/>
    </source>
</evidence>
<name>A0A9D5GZ68_PEA</name>
<proteinExistence type="predicted"/>
<evidence type="ECO:0000313" key="3">
    <source>
        <dbReference type="Proteomes" id="UP001058974"/>
    </source>
</evidence>
<feature type="region of interest" description="Disordered" evidence="1">
    <location>
        <begin position="1"/>
        <end position="23"/>
    </location>
</feature>
<feature type="region of interest" description="Disordered" evidence="1">
    <location>
        <begin position="49"/>
        <end position="101"/>
    </location>
</feature>
<protein>
    <submittedName>
        <fullName evidence="2">Uncharacterized protein</fullName>
    </submittedName>
</protein>
<gene>
    <name evidence="2" type="ORF">KIW84_014413</name>
</gene>